<accession>A0A8H6JXD1</accession>
<protein>
    <submittedName>
        <fullName evidence="2">Uncharacterized protein</fullName>
    </submittedName>
</protein>
<feature type="region of interest" description="Disordered" evidence="1">
    <location>
        <begin position="1"/>
        <end position="26"/>
    </location>
</feature>
<gene>
    <name evidence="2" type="ORF">CPLU01_12560</name>
</gene>
<name>A0A8H6JXD1_9PEZI</name>
<reference evidence="2" key="1">
    <citation type="journal article" date="2020" name="Phytopathology">
        <title>Genome Sequence Resources of Colletotrichum truncatum, C. plurivorum, C. musicola, and C. sojae: Four Species Pathogenic to Soybean (Glycine max).</title>
        <authorList>
            <person name="Rogerio F."/>
            <person name="Boufleur T.R."/>
            <person name="Ciampi-Guillardi M."/>
            <person name="Sukno S.A."/>
            <person name="Thon M.R."/>
            <person name="Massola Junior N.S."/>
            <person name="Baroncelli R."/>
        </authorList>
    </citation>
    <scope>NUCLEOTIDE SEQUENCE</scope>
    <source>
        <strain evidence="2">LFN00145</strain>
    </source>
</reference>
<evidence type="ECO:0000313" key="2">
    <source>
        <dbReference type="EMBL" id="KAF6821202.1"/>
    </source>
</evidence>
<proteinExistence type="predicted"/>
<keyword evidence="3" id="KW-1185">Reference proteome</keyword>
<dbReference type="Proteomes" id="UP000654918">
    <property type="component" value="Unassembled WGS sequence"/>
</dbReference>
<comment type="caution">
    <text evidence="2">The sequence shown here is derived from an EMBL/GenBank/DDBJ whole genome shotgun (WGS) entry which is preliminary data.</text>
</comment>
<sequence>MASFDFPTPHRNGSPDSSESVPSAVSSILSEDSYVAMLETGLDDQFKEMLSEIRMNENNRQILRERKILSHEAKKRDPNDTLRRTNWSPQIDQEYEDYKVKVETLSKAKKDQAPSTGIAKDSRIKDLVTRERNRIQLCVVLRRRG</sequence>
<dbReference type="EMBL" id="WIGO01000262">
    <property type="protein sequence ID" value="KAF6821202.1"/>
    <property type="molecule type" value="Genomic_DNA"/>
</dbReference>
<organism evidence="2 3">
    <name type="scientific">Colletotrichum plurivorum</name>
    <dbReference type="NCBI Taxonomy" id="2175906"/>
    <lineage>
        <taxon>Eukaryota</taxon>
        <taxon>Fungi</taxon>
        <taxon>Dikarya</taxon>
        <taxon>Ascomycota</taxon>
        <taxon>Pezizomycotina</taxon>
        <taxon>Sordariomycetes</taxon>
        <taxon>Hypocreomycetidae</taxon>
        <taxon>Glomerellales</taxon>
        <taxon>Glomerellaceae</taxon>
        <taxon>Colletotrichum</taxon>
        <taxon>Colletotrichum orchidearum species complex</taxon>
    </lineage>
</organism>
<dbReference type="AlphaFoldDB" id="A0A8H6JXD1"/>
<evidence type="ECO:0000256" key="1">
    <source>
        <dbReference type="SAM" id="MobiDB-lite"/>
    </source>
</evidence>
<feature type="compositionally biased region" description="Low complexity" evidence="1">
    <location>
        <begin position="14"/>
        <end position="26"/>
    </location>
</feature>
<evidence type="ECO:0000313" key="3">
    <source>
        <dbReference type="Proteomes" id="UP000654918"/>
    </source>
</evidence>